<evidence type="ECO:0000256" key="4">
    <source>
        <dbReference type="ARBA" id="ARBA00022737"/>
    </source>
</evidence>
<keyword evidence="3" id="KW-0690">Ribosome biogenesis</keyword>
<dbReference type="PANTHER" id="PTHR43834:SF6">
    <property type="entry name" value="GTPASE DER"/>
    <property type="match status" value="1"/>
</dbReference>
<dbReference type="Pfam" id="PF01926">
    <property type="entry name" value="MMR_HSR1"/>
    <property type="match status" value="2"/>
</dbReference>
<comment type="caution">
    <text evidence="8">The sequence shown here is derived from an EMBL/GenBank/DDBJ whole genome shotgun (WGS) entry which is preliminary data.</text>
</comment>
<feature type="domain" description="EngA-type G" evidence="7">
    <location>
        <begin position="206"/>
        <end position="382"/>
    </location>
</feature>
<dbReference type="CDD" id="cd01895">
    <property type="entry name" value="EngA2"/>
    <property type="match status" value="1"/>
</dbReference>
<gene>
    <name evidence="8" type="ORF">A3H67_03660</name>
</gene>
<dbReference type="GO" id="GO:0042254">
    <property type="term" value="P:ribosome biogenesis"/>
    <property type="evidence" value="ECO:0007669"/>
    <property type="project" value="UniProtKB-KW"/>
</dbReference>
<evidence type="ECO:0000256" key="3">
    <source>
        <dbReference type="ARBA" id="ARBA00022517"/>
    </source>
</evidence>
<keyword evidence="4 6" id="KW-0677">Repeat</keyword>
<dbReference type="SUPFAM" id="SSF52540">
    <property type="entry name" value="P-loop containing nucleoside triphosphate hydrolases"/>
    <property type="match status" value="2"/>
</dbReference>
<organism evidence="8 9">
    <name type="scientific">Candidatus Buchananbacteria bacterium RIFCSPLOWO2_02_FULL_46_11b</name>
    <dbReference type="NCBI Taxonomy" id="1797548"/>
    <lineage>
        <taxon>Bacteria</taxon>
        <taxon>Candidatus Buchananiibacteriota</taxon>
    </lineage>
</organism>
<dbReference type="AlphaFoldDB" id="A0A1G1YXB2"/>
<sequence>MKILITPNKLSTVVIVGRTNVGKSFLFNRLTESGKALVSEIEHTTRDYNTGKVNWRTKTFTLIDTGGVNIDNLKKSIQSLLPGKKVKSLDQVDLIEKEIIEQTKLALAKADLLLMVVDGKAGLNFEDKELALVLKKLGKPVFLIVNKIDRLKLHHQVNEFFKLGLGKPFPVSAANGSGTGDMLDELIKKIKGQKGRPKKEAGEKPVRIAIIGKPNVGKSSLINKVLGEKRVIVSPMPQTTREPQDTAISYQDKKIILIDTAGLKKQAKIAPGLDSLASRRTLGVLKRASVILFVTDASQPISKQDAALVGLMKDAGAGIILVANKWDLIPGKTDKSDNLVRSYYQRAFPFLSFAPIIFTSALTGRNVEKILDLALAVNREREKEVSDEDLKTVLKTVIKRQYPAPAEGE</sequence>
<keyword evidence="6" id="KW-0342">GTP-binding</keyword>
<dbReference type="PROSITE" id="PS51712">
    <property type="entry name" value="G_ENGA"/>
    <property type="match status" value="1"/>
</dbReference>
<keyword evidence="6" id="KW-0547">Nucleotide-binding</keyword>
<dbReference type="NCBIfam" id="TIGR00231">
    <property type="entry name" value="small_GTP"/>
    <property type="match status" value="2"/>
</dbReference>
<dbReference type="NCBIfam" id="TIGR03594">
    <property type="entry name" value="GTPase_EngA"/>
    <property type="match status" value="1"/>
</dbReference>
<protein>
    <recommendedName>
        <fullName evidence="2 6">GTPase Der</fullName>
    </recommendedName>
</protein>
<dbReference type="InterPro" id="IPR027417">
    <property type="entry name" value="P-loop_NTPase"/>
</dbReference>
<reference evidence="8 9" key="1">
    <citation type="journal article" date="2016" name="Nat. Commun.">
        <title>Thousands of microbial genomes shed light on interconnected biogeochemical processes in an aquifer system.</title>
        <authorList>
            <person name="Anantharaman K."/>
            <person name="Brown C.T."/>
            <person name="Hug L.A."/>
            <person name="Sharon I."/>
            <person name="Castelle C.J."/>
            <person name="Probst A.J."/>
            <person name="Thomas B.C."/>
            <person name="Singh A."/>
            <person name="Wilkins M.J."/>
            <person name="Karaoz U."/>
            <person name="Brodie E.L."/>
            <person name="Williams K.H."/>
            <person name="Hubbard S.S."/>
            <person name="Banfield J.F."/>
        </authorList>
    </citation>
    <scope>NUCLEOTIDE SEQUENCE [LARGE SCALE GENOMIC DNA]</scope>
</reference>
<evidence type="ECO:0000256" key="6">
    <source>
        <dbReference type="RuleBase" id="RU004481"/>
    </source>
</evidence>
<evidence type="ECO:0000313" key="8">
    <source>
        <dbReference type="EMBL" id="OGY57015.1"/>
    </source>
</evidence>
<evidence type="ECO:0000256" key="1">
    <source>
        <dbReference type="ARBA" id="ARBA00008279"/>
    </source>
</evidence>
<dbReference type="Gene3D" id="3.40.50.300">
    <property type="entry name" value="P-loop containing nucleotide triphosphate hydrolases"/>
    <property type="match status" value="2"/>
</dbReference>
<dbReference type="CDD" id="cd01894">
    <property type="entry name" value="EngA1"/>
    <property type="match status" value="1"/>
</dbReference>
<evidence type="ECO:0000259" key="7">
    <source>
        <dbReference type="PROSITE" id="PS51712"/>
    </source>
</evidence>
<dbReference type="PRINTS" id="PR00449">
    <property type="entry name" value="RASTRNSFRMNG"/>
</dbReference>
<dbReference type="Proteomes" id="UP000177408">
    <property type="component" value="Unassembled WGS sequence"/>
</dbReference>
<evidence type="ECO:0000256" key="5">
    <source>
        <dbReference type="PROSITE-ProRule" id="PRU01049"/>
    </source>
</evidence>
<name>A0A1G1YXB2_9BACT</name>
<proteinExistence type="inferred from homology"/>
<comment type="function">
    <text evidence="6">GTPase that plays an essential role in the late steps of ribosome biogenesis.</text>
</comment>
<comment type="similarity">
    <text evidence="1 5 6">Belongs to the TRAFAC class TrmE-Era-EngA-EngB-Septin-like GTPase superfamily. EngA (Der) GTPase family.</text>
</comment>
<dbReference type="InterPro" id="IPR006073">
    <property type="entry name" value="GTP-bd"/>
</dbReference>
<dbReference type="InterPro" id="IPR031166">
    <property type="entry name" value="G_ENGA"/>
</dbReference>
<dbReference type="GO" id="GO:0005525">
    <property type="term" value="F:GTP binding"/>
    <property type="evidence" value="ECO:0007669"/>
    <property type="project" value="UniProtKB-KW"/>
</dbReference>
<accession>A0A1G1YXB2</accession>
<dbReference type="InterPro" id="IPR016484">
    <property type="entry name" value="GTPase_Der"/>
</dbReference>
<evidence type="ECO:0000313" key="9">
    <source>
        <dbReference type="Proteomes" id="UP000177408"/>
    </source>
</evidence>
<dbReference type="EMBL" id="MHIR01000041">
    <property type="protein sequence ID" value="OGY57015.1"/>
    <property type="molecule type" value="Genomic_DNA"/>
</dbReference>
<dbReference type="PIRSF" id="PIRSF006485">
    <property type="entry name" value="GTP-binding_EngA"/>
    <property type="match status" value="1"/>
</dbReference>
<dbReference type="InterPro" id="IPR005225">
    <property type="entry name" value="Small_GTP-bd"/>
</dbReference>
<dbReference type="PANTHER" id="PTHR43834">
    <property type="entry name" value="GTPASE DER"/>
    <property type="match status" value="1"/>
</dbReference>
<feature type="non-terminal residue" evidence="8">
    <location>
        <position position="409"/>
    </location>
</feature>
<evidence type="ECO:0000256" key="2">
    <source>
        <dbReference type="ARBA" id="ARBA00020953"/>
    </source>
</evidence>